<comment type="caution">
    <text evidence="2">The sequence shown here is derived from an EMBL/GenBank/DDBJ whole genome shotgun (WGS) entry which is preliminary data.</text>
</comment>
<evidence type="ECO:0000259" key="1">
    <source>
        <dbReference type="Pfam" id="PF04233"/>
    </source>
</evidence>
<evidence type="ECO:0000313" key="3">
    <source>
        <dbReference type="Proteomes" id="UP001220964"/>
    </source>
</evidence>
<organism evidence="2 3">
    <name type="scientific">Psychromarinibacter sediminicola</name>
    <dbReference type="NCBI Taxonomy" id="3033385"/>
    <lineage>
        <taxon>Bacteria</taxon>
        <taxon>Pseudomonadati</taxon>
        <taxon>Pseudomonadota</taxon>
        <taxon>Alphaproteobacteria</taxon>
        <taxon>Rhodobacterales</taxon>
        <taxon>Paracoccaceae</taxon>
        <taxon>Psychromarinibacter</taxon>
    </lineage>
</organism>
<accession>A0AAE3NUV7</accession>
<reference evidence="2" key="1">
    <citation type="submission" date="2023-03" db="EMBL/GenBank/DDBJ databases">
        <title>Multiphase analysis and comparison of six strains from genera Psychromarinibacter, Lutimaribacter, and Maritimibacter, including a novel species: Psychromarinibacter sediminicola sp. nov.</title>
        <authorList>
            <person name="Wang Y.-H."/>
            <person name="Ye M.-Q."/>
            <person name="Du Z.-J."/>
        </authorList>
    </citation>
    <scope>NUCLEOTIDE SEQUENCE</scope>
    <source>
        <strain evidence="2">C21-152</strain>
    </source>
</reference>
<dbReference type="Pfam" id="PF04233">
    <property type="entry name" value="Phage_Mu_F"/>
    <property type="match status" value="1"/>
</dbReference>
<proteinExistence type="predicted"/>
<name>A0AAE3NUV7_9RHOB</name>
<dbReference type="EMBL" id="JARGYC010000236">
    <property type="protein sequence ID" value="MDF0604003.1"/>
    <property type="molecule type" value="Genomic_DNA"/>
</dbReference>
<dbReference type="AlphaFoldDB" id="A0AAE3NUV7"/>
<keyword evidence="3" id="KW-1185">Reference proteome</keyword>
<gene>
    <name evidence="2" type="ORF">P1J78_25180</name>
</gene>
<feature type="domain" description="Phage head morphogenesis" evidence="1">
    <location>
        <begin position="26"/>
        <end position="78"/>
    </location>
</feature>
<protein>
    <submittedName>
        <fullName evidence="2">Minor capsid protein</fullName>
    </submittedName>
</protein>
<dbReference type="Proteomes" id="UP001220964">
    <property type="component" value="Unassembled WGS sequence"/>
</dbReference>
<dbReference type="RefSeq" id="WP_275570105.1">
    <property type="nucleotide sequence ID" value="NZ_JARGYC010000236.1"/>
</dbReference>
<dbReference type="InterPro" id="IPR006528">
    <property type="entry name" value="Phage_head_morphogenesis_dom"/>
</dbReference>
<dbReference type="NCBIfam" id="TIGR01641">
    <property type="entry name" value="phageSPP1_gp7"/>
    <property type="match status" value="1"/>
</dbReference>
<evidence type="ECO:0000313" key="2">
    <source>
        <dbReference type="EMBL" id="MDF0604003.1"/>
    </source>
</evidence>
<sequence length="86" mass="9878">MHIDPHLYRKAFQAYLRKGTPIEWSIKQERPTTHYIWRTRGDDKVRPSHAANNGQVFAWDDPPETGHPGEDYGCRCTAEPAMAEIG</sequence>